<sequence length="408" mass="43117">MARPRVALASRPVPESPNDYTAKSLAVVAVLVAEAVGACCDLSGMVRGRRVLVKPNLVRPDPRNPCAIVTDERVILALVRLLRDAGAAKVLVGDNPGYGLSLERALSCLSDFTKAVAACGGEIVHFDRDAPVAVANPDAFLFDPVLLPRAVAEADVLINVPKMKTHVHTLVTLGIKNLYGLVCDEQRMFCHRNDINAKVVDILRVVRPALTVLDALWAVQGQAPLSGAAVPDMNVIAAGTDVCAVDTVAADLMGIAASEVAMLRLARQEGLGETDLAAITVVGADPDTLRRVFARPVIGCAGAYDAVRVLEGGACFGCLSALRHALDKLASEGAFAGREPVTLYVGVPMPERRNLRNVKGELWCFGACAAPLAYDTHHNTGLAHSIPGCPPHILDFYKAYKGAGGKLF</sequence>
<protein>
    <recommendedName>
        <fullName evidence="1">DUF362 domain-containing protein</fullName>
    </recommendedName>
</protein>
<dbReference type="EMBL" id="AECZ01000060">
    <property type="protein sequence ID" value="EFL49169.1"/>
    <property type="molecule type" value="Genomic_DNA"/>
</dbReference>
<dbReference type="eggNOG" id="COG2006">
    <property type="taxonomic scope" value="Bacteria"/>
</dbReference>
<evidence type="ECO:0000313" key="2">
    <source>
        <dbReference type="EMBL" id="EFL49169.1"/>
    </source>
</evidence>
<feature type="domain" description="DUF362" evidence="1">
    <location>
        <begin position="51"/>
        <end position="251"/>
    </location>
</feature>
<dbReference type="OrthoDB" id="9785671at2"/>
<dbReference type="Proteomes" id="UP000006250">
    <property type="component" value="Unassembled WGS sequence"/>
</dbReference>
<evidence type="ECO:0000259" key="1">
    <source>
        <dbReference type="Pfam" id="PF04015"/>
    </source>
</evidence>
<dbReference type="Pfam" id="PF04015">
    <property type="entry name" value="DUF362"/>
    <property type="match status" value="1"/>
</dbReference>
<dbReference type="STRING" id="596151.DesfrDRAFT_4086"/>
<name>E1K2I6_SOLFR</name>
<evidence type="ECO:0000313" key="3">
    <source>
        <dbReference type="Proteomes" id="UP000006250"/>
    </source>
</evidence>
<dbReference type="RefSeq" id="WP_005997115.1">
    <property type="nucleotide sequence ID" value="NZ_AECZ01000060.1"/>
</dbReference>
<organism evidence="2 3">
    <name type="scientific">Solidesulfovibrio fructosivorans JJ]</name>
    <dbReference type="NCBI Taxonomy" id="596151"/>
    <lineage>
        <taxon>Bacteria</taxon>
        <taxon>Pseudomonadati</taxon>
        <taxon>Thermodesulfobacteriota</taxon>
        <taxon>Desulfovibrionia</taxon>
        <taxon>Desulfovibrionales</taxon>
        <taxon>Desulfovibrionaceae</taxon>
        <taxon>Solidesulfovibrio</taxon>
    </lineage>
</organism>
<keyword evidence="3" id="KW-1185">Reference proteome</keyword>
<gene>
    <name evidence="2" type="ORF">DesfrDRAFT_4086</name>
</gene>
<dbReference type="AlphaFoldDB" id="E1K2I6"/>
<reference evidence="2 3" key="1">
    <citation type="submission" date="2010-08" db="EMBL/GenBank/DDBJ databases">
        <title>The draft genome of Desulfovibrio fructosovorans JJ.</title>
        <authorList>
            <consortium name="US DOE Joint Genome Institute (JGI-PGF)"/>
            <person name="Lucas S."/>
            <person name="Copeland A."/>
            <person name="Lapidus A."/>
            <person name="Cheng J.-F."/>
            <person name="Bruce D."/>
            <person name="Goodwin L."/>
            <person name="Pitluck S."/>
            <person name="Land M.L."/>
            <person name="Hauser L."/>
            <person name="Chang Y.-J."/>
            <person name="Jeffries C."/>
            <person name="Wall J.D."/>
            <person name="Stahl D.A."/>
            <person name="Arkin A.P."/>
            <person name="Dehal P."/>
            <person name="Stolyar S.M."/>
            <person name="Hazen T.C."/>
            <person name="Woyke T.J."/>
        </authorList>
    </citation>
    <scope>NUCLEOTIDE SEQUENCE [LARGE SCALE GENOMIC DNA]</scope>
    <source>
        <strain evidence="2 3">JJ</strain>
    </source>
</reference>
<dbReference type="InterPro" id="IPR007160">
    <property type="entry name" value="DUF362"/>
</dbReference>
<proteinExistence type="predicted"/>
<comment type="caution">
    <text evidence="2">The sequence shown here is derived from an EMBL/GenBank/DDBJ whole genome shotgun (WGS) entry which is preliminary data.</text>
</comment>
<accession>E1K2I6</accession>